<keyword evidence="4" id="KW-0804">Transcription</keyword>
<dbReference type="AlphaFoldDB" id="A0A841L3U7"/>
<comment type="similarity">
    <text evidence="1">Belongs to the LysR transcriptional regulatory family.</text>
</comment>
<reference evidence="6 7" key="1">
    <citation type="submission" date="2020-08" db="EMBL/GenBank/DDBJ databases">
        <title>Genomic Encyclopedia of Type Strains, Phase IV (KMG-IV): sequencing the most valuable type-strain genomes for metagenomic binning, comparative biology and taxonomic classification.</title>
        <authorList>
            <person name="Goeker M."/>
        </authorList>
    </citation>
    <scope>NUCLEOTIDE SEQUENCE [LARGE SCALE GENOMIC DNA]</scope>
    <source>
        <strain evidence="6 7">DSM 102189</strain>
    </source>
</reference>
<feature type="domain" description="HTH lysR-type" evidence="5">
    <location>
        <begin position="10"/>
        <end position="67"/>
    </location>
</feature>
<evidence type="ECO:0000259" key="5">
    <source>
        <dbReference type="PROSITE" id="PS50931"/>
    </source>
</evidence>
<dbReference type="Pfam" id="PF00126">
    <property type="entry name" value="HTH_1"/>
    <property type="match status" value="1"/>
</dbReference>
<comment type="caution">
    <text evidence="6">The sequence shown here is derived from an EMBL/GenBank/DDBJ whole genome shotgun (WGS) entry which is preliminary data.</text>
</comment>
<dbReference type="SUPFAM" id="SSF46785">
    <property type="entry name" value="Winged helix' DNA-binding domain"/>
    <property type="match status" value="1"/>
</dbReference>
<evidence type="ECO:0000256" key="3">
    <source>
        <dbReference type="ARBA" id="ARBA00023125"/>
    </source>
</evidence>
<dbReference type="RefSeq" id="WP_184198226.1">
    <property type="nucleotide sequence ID" value="NZ_BMOX01000059.1"/>
</dbReference>
<dbReference type="Gene3D" id="3.40.190.290">
    <property type="match status" value="1"/>
</dbReference>
<evidence type="ECO:0000256" key="4">
    <source>
        <dbReference type="ARBA" id="ARBA00023163"/>
    </source>
</evidence>
<protein>
    <submittedName>
        <fullName evidence="6">DNA-binding transcriptional LysR family regulator</fullName>
    </submittedName>
</protein>
<organism evidence="6 7">
    <name type="scientific">Polymorphobacter multimanifer</name>
    <dbReference type="NCBI Taxonomy" id="1070431"/>
    <lineage>
        <taxon>Bacteria</taxon>
        <taxon>Pseudomonadati</taxon>
        <taxon>Pseudomonadota</taxon>
        <taxon>Alphaproteobacteria</taxon>
        <taxon>Sphingomonadales</taxon>
        <taxon>Sphingosinicellaceae</taxon>
        <taxon>Polymorphobacter</taxon>
    </lineage>
</organism>
<dbReference type="InterPro" id="IPR058163">
    <property type="entry name" value="LysR-type_TF_proteobact-type"/>
</dbReference>
<evidence type="ECO:0000313" key="7">
    <source>
        <dbReference type="Proteomes" id="UP000538147"/>
    </source>
</evidence>
<gene>
    <name evidence="6" type="ORF">FHS79_001685</name>
</gene>
<keyword evidence="3 6" id="KW-0238">DNA-binding</keyword>
<dbReference type="Proteomes" id="UP000538147">
    <property type="component" value="Unassembled WGS sequence"/>
</dbReference>
<dbReference type="GO" id="GO:0003700">
    <property type="term" value="F:DNA-binding transcription factor activity"/>
    <property type="evidence" value="ECO:0007669"/>
    <property type="project" value="InterPro"/>
</dbReference>
<dbReference type="FunFam" id="1.10.10.10:FF:000001">
    <property type="entry name" value="LysR family transcriptional regulator"/>
    <property type="match status" value="1"/>
</dbReference>
<dbReference type="GO" id="GO:0003677">
    <property type="term" value="F:DNA binding"/>
    <property type="evidence" value="ECO:0007669"/>
    <property type="project" value="UniProtKB-KW"/>
</dbReference>
<dbReference type="InterPro" id="IPR036388">
    <property type="entry name" value="WH-like_DNA-bd_sf"/>
</dbReference>
<dbReference type="SUPFAM" id="SSF53850">
    <property type="entry name" value="Periplasmic binding protein-like II"/>
    <property type="match status" value="1"/>
</dbReference>
<evidence type="ECO:0000256" key="1">
    <source>
        <dbReference type="ARBA" id="ARBA00009437"/>
    </source>
</evidence>
<dbReference type="PANTHER" id="PTHR30537:SF5">
    <property type="entry name" value="HTH-TYPE TRANSCRIPTIONAL ACTIVATOR TTDR-RELATED"/>
    <property type="match status" value="1"/>
</dbReference>
<dbReference type="InterPro" id="IPR005119">
    <property type="entry name" value="LysR_subst-bd"/>
</dbReference>
<dbReference type="InterPro" id="IPR000847">
    <property type="entry name" value="LysR_HTH_N"/>
</dbReference>
<keyword evidence="2" id="KW-0805">Transcription regulation</keyword>
<keyword evidence="7" id="KW-1185">Reference proteome</keyword>
<dbReference type="InterPro" id="IPR036390">
    <property type="entry name" value="WH_DNA-bd_sf"/>
</dbReference>
<proteinExistence type="inferred from homology"/>
<dbReference type="PANTHER" id="PTHR30537">
    <property type="entry name" value="HTH-TYPE TRANSCRIPTIONAL REGULATOR"/>
    <property type="match status" value="1"/>
</dbReference>
<dbReference type="EMBL" id="JACIIV010000010">
    <property type="protein sequence ID" value="MBB6227519.1"/>
    <property type="molecule type" value="Genomic_DNA"/>
</dbReference>
<name>A0A841L3U7_9SPHN</name>
<sequence length="313" mass="33801">MKNSYTIPRHLLDGIEAFLRVAERRSFRAAAEDMGVSPSAISQTVRALEERMGVALLTRTTRSVGVTEAGARLLADAAPAFAGLVAAWDSARTLGDRPAGLLRINMPRAVVPILIEPIIASFCDQYPDVDVEIAAEDGLVDLAASGFDAGIRIGEMLEADMIAVRLSDAFRYIVVGSPGYIQRCGRPLAAADLKQHDCIRMRFQSGIIAPWRFAEAGRGFDVTVKGRIISNDMRTTIAMALRGLGLAYVSEPLVEEEIEQGLLEPVLGHLAVSSPGLFLFYPGRAQVLPKLRAFIDHVKAHMLAGTFPALPHG</sequence>
<dbReference type="Pfam" id="PF03466">
    <property type="entry name" value="LysR_substrate"/>
    <property type="match status" value="1"/>
</dbReference>
<dbReference type="PROSITE" id="PS50931">
    <property type="entry name" value="HTH_LYSR"/>
    <property type="match status" value="1"/>
</dbReference>
<evidence type="ECO:0000256" key="2">
    <source>
        <dbReference type="ARBA" id="ARBA00023015"/>
    </source>
</evidence>
<accession>A0A841L3U7</accession>
<dbReference type="Gene3D" id="1.10.10.10">
    <property type="entry name" value="Winged helix-like DNA-binding domain superfamily/Winged helix DNA-binding domain"/>
    <property type="match status" value="1"/>
</dbReference>
<evidence type="ECO:0000313" key="6">
    <source>
        <dbReference type="EMBL" id="MBB6227519.1"/>
    </source>
</evidence>
<dbReference type="PRINTS" id="PR00039">
    <property type="entry name" value="HTHLYSR"/>
</dbReference>